<evidence type="ECO:0000313" key="1">
    <source>
        <dbReference type="EMBL" id="GFE63833.1"/>
    </source>
</evidence>
<reference evidence="1 2" key="1">
    <citation type="submission" date="2019-12" db="EMBL/GenBank/DDBJ databases">
        <title>Litoreibacter badius sp. nov., a novel bacteriochlorophyll a-containing bacterium in the genus Litoreibacter.</title>
        <authorList>
            <person name="Kanamuro M."/>
            <person name="Takabe Y."/>
            <person name="Mori K."/>
            <person name="Takaichi S."/>
            <person name="Hanada S."/>
        </authorList>
    </citation>
    <scope>NUCLEOTIDE SEQUENCE [LARGE SCALE GENOMIC DNA]</scope>
    <source>
        <strain evidence="1 2">K6</strain>
    </source>
</reference>
<dbReference type="Gene3D" id="3.40.50.880">
    <property type="match status" value="1"/>
</dbReference>
<protein>
    <submittedName>
        <fullName evidence="1">Uncharacterized protein</fullName>
    </submittedName>
</protein>
<accession>A0A6N6JC02</accession>
<organism evidence="1 2">
    <name type="scientific">Litoreibacter roseus</name>
    <dbReference type="NCBI Taxonomy" id="2601869"/>
    <lineage>
        <taxon>Bacteria</taxon>
        <taxon>Pseudomonadati</taxon>
        <taxon>Pseudomonadota</taxon>
        <taxon>Alphaproteobacteria</taxon>
        <taxon>Rhodobacterales</taxon>
        <taxon>Roseobacteraceae</taxon>
        <taxon>Litoreibacter</taxon>
    </lineage>
</organism>
<comment type="caution">
    <text evidence="1">The sequence shown here is derived from an EMBL/GenBank/DDBJ whole genome shotgun (WGS) entry which is preliminary data.</text>
</comment>
<dbReference type="RefSeq" id="WP_159804726.1">
    <property type="nucleotide sequence ID" value="NZ_BLJE01000001.1"/>
</dbReference>
<dbReference type="Proteomes" id="UP000436822">
    <property type="component" value="Unassembled WGS sequence"/>
</dbReference>
<dbReference type="OrthoDB" id="9792284at2"/>
<gene>
    <name evidence="1" type="ORF">KIN_09070</name>
</gene>
<dbReference type="EMBL" id="BLJE01000001">
    <property type="protein sequence ID" value="GFE63833.1"/>
    <property type="molecule type" value="Genomic_DNA"/>
</dbReference>
<evidence type="ECO:0000313" key="2">
    <source>
        <dbReference type="Proteomes" id="UP000436822"/>
    </source>
</evidence>
<keyword evidence="2" id="KW-1185">Reference proteome</keyword>
<dbReference type="SUPFAM" id="SSF52317">
    <property type="entry name" value="Class I glutamine amidotransferase-like"/>
    <property type="match status" value="1"/>
</dbReference>
<dbReference type="AlphaFoldDB" id="A0A6N6JC02"/>
<proteinExistence type="predicted"/>
<name>A0A6N6JC02_9RHOB</name>
<sequence length="134" mass="14819">MIRTHLRAMPGCRKTKNLARLLHWAYARDRSTLGICHFPAALIASDNAKPFIYDSYEIAAFPDPVDKQTPIIGYMPGHMPWKFGEKLGAFGVTIVNTKADASCHVDRRLISRASRKAANDFGGLAAEALLHAVR</sequence>
<dbReference type="InterPro" id="IPR029062">
    <property type="entry name" value="Class_I_gatase-like"/>
</dbReference>